<dbReference type="GO" id="GO:0016787">
    <property type="term" value="F:hydrolase activity"/>
    <property type="evidence" value="ECO:0007669"/>
    <property type="project" value="UniProtKB-KW"/>
</dbReference>
<evidence type="ECO:0000259" key="2">
    <source>
        <dbReference type="PROSITE" id="PS51762"/>
    </source>
</evidence>
<sequence length="302" mass="34424">MPGPTDCDRETALAIGKDAVPGPHRARRHSLASCLFLLLALFALATPIPSASNGPPQSTGSIDLAEFEPSFREDFDELDVSEWGCLSRWTTHTPWDGDFGNAEFDGPQGDGPFAVEDGILTITIRKDETGIWRSGMLSSWNRCNAGFAQQHGYFEIRARMPEGAGFWPAFWLIGVDRRDGTAEIDIVEYYGHRPDRYSLAVHNHRLKEGQEKIWRWSRNSVPRGSLAERFHTFGAEITENEVIFYFERKEIWRTRAPPQFRQPMYLLVSLALQDHRINDETPDKGQMEIDYIHAYQRKPLGI</sequence>
<dbReference type="InterPro" id="IPR013320">
    <property type="entry name" value="ConA-like_dom_sf"/>
</dbReference>
<dbReference type="Proteomes" id="UP001240639">
    <property type="component" value="Unassembled WGS sequence"/>
</dbReference>
<dbReference type="InterPro" id="IPR000757">
    <property type="entry name" value="Beta-glucanase-like"/>
</dbReference>
<dbReference type="PROSITE" id="PS51762">
    <property type="entry name" value="GH16_2"/>
    <property type="match status" value="1"/>
</dbReference>
<organism evidence="3 4">
    <name type="scientific">Qipengyuania profundimaris</name>
    <dbReference type="NCBI Taxonomy" id="3067652"/>
    <lineage>
        <taxon>Bacteria</taxon>
        <taxon>Pseudomonadati</taxon>
        <taxon>Pseudomonadota</taxon>
        <taxon>Alphaproteobacteria</taxon>
        <taxon>Sphingomonadales</taxon>
        <taxon>Erythrobacteraceae</taxon>
        <taxon>Qipengyuania</taxon>
    </lineage>
</organism>
<dbReference type="EMBL" id="JAVAIM010000001">
    <property type="protein sequence ID" value="MDP4574924.1"/>
    <property type="molecule type" value="Genomic_DNA"/>
</dbReference>
<dbReference type="RefSeq" id="WP_305932280.1">
    <property type="nucleotide sequence ID" value="NZ_JAVAIM010000001.1"/>
</dbReference>
<dbReference type="PANTHER" id="PTHR10963:SF55">
    <property type="entry name" value="GLYCOSIDE HYDROLASE FAMILY 16 PROTEIN"/>
    <property type="match status" value="1"/>
</dbReference>
<accession>A0ABT9HP59</accession>
<name>A0ABT9HP59_9SPHN</name>
<comment type="caution">
    <text evidence="3">The sequence shown here is derived from an EMBL/GenBank/DDBJ whole genome shotgun (WGS) entry which is preliminary data.</text>
</comment>
<dbReference type="SUPFAM" id="SSF49899">
    <property type="entry name" value="Concanavalin A-like lectins/glucanases"/>
    <property type="match status" value="1"/>
</dbReference>
<evidence type="ECO:0000313" key="4">
    <source>
        <dbReference type="Proteomes" id="UP001240639"/>
    </source>
</evidence>
<reference evidence="3 4" key="1">
    <citation type="submission" date="2023-08" db="EMBL/GenBank/DDBJ databases">
        <title>genomic of G39.</title>
        <authorList>
            <person name="Wang Y."/>
        </authorList>
    </citation>
    <scope>NUCLEOTIDE SEQUENCE [LARGE SCALE GENOMIC DNA]</scope>
    <source>
        <strain evidence="3 4">G39</strain>
    </source>
</reference>
<protein>
    <submittedName>
        <fullName evidence="3">Glycoside hydrolase family 16 protein</fullName>
    </submittedName>
</protein>
<keyword evidence="3" id="KW-0378">Hydrolase</keyword>
<dbReference type="InterPro" id="IPR050546">
    <property type="entry name" value="Glycosyl_Hydrlase_16"/>
</dbReference>
<keyword evidence="4" id="KW-1185">Reference proteome</keyword>
<gene>
    <name evidence="3" type="ORF">Q9K02_07210</name>
</gene>
<proteinExistence type="inferred from homology"/>
<dbReference type="CDD" id="cd08023">
    <property type="entry name" value="GH16_laminarinase_like"/>
    <property type="match status" value="1"/>
</dbReference>
<feature type="domain" description="GH16" evidence="2">
    <location>
        <begin position="49"/>
        <end position="300"/>
    </location>
</feature>
<dbReference type="PANTHER" id="PTHR10963">
    <property type="entry name" value="GLYCOSYL HYDROLASE-RELATED"/>
    <property type="match status" value="1"/>
</dbReference>
<evidence type="ECO:0000313" key="3">
    <source>
        <dbReference type="EMBL" id="MDP4574924.1"/>
    </source>
</evidence>
<comment type="similarity">
    <text evidence="1">Belongs to the glycosyl hydrolase 16 family.</text>
</comment>
<dbReference type="Pfam" id="PF00722">
    <property type="entry name" value="Glyco_hydro_16"/>
    <property type="match status" value="1"/>
</dbReference>
<dbReference type="Gene3D" id="2.60.120.200">
    <property type="match status" value="1"/>
</dbReference>
<evidence type="ECO:0000256" key="1">
    <source>
        <dbReference type="ARBA" id="ARBA00006865"/>
    </source>
</evidence>